<dbReference type="Pfam" id="PF03446">
    <property type="entry name" value="NAD_binding_2"/>
    <property type="match status" value="1"/>
</dbReference>
<dbReference type="Gene3D" id="3.40.50.720">
    <property type="entry name" value="NAD(P)-binding Rossmann-like Domain"/>
    <property type="match status" value="1"/>
</dbReference>
<accession>A0A561VL39</accession>
<feature type="domain" description="6-phosphogluconate dehydrogenase NADP-binding" evidence="4">
    <location>
        <begin position="3"/>
        <end position="154"/>
    </location>
</feature>
<dbReference type="AlphaFoldDB" id="A0A561VL39"/>
<keyword evidence="2" id="KW-0560">Oxidoreductase</keyword>
<evidence type="ECO:0000313" key="6">
    <source>
        <dbReference type="Proteomes" id="UP000320239"/>
    </source>
</evidence>
<sequence>MTDIAVLGTGRMGGALAGRLCANGHRVTVWNRHRQRTAEAARAGAGVAASAAEAVAAADLVITMLTDGGAVEAVLFGQGAATALRPGAVLVQMSTIGPAETAAFLGRLPAGVHFVDAPVGGSVDAVAAGSLTVLAGGTTEALQRAEPVLRELGTVRRCGDVGEATRVKLVLNTAWLTALGALHDTLGTAAALGLDRQVTLELLAAGPLAGALRRANSATADFAVALAVKDLDLTYGETPDRPVVAATRRLLHDLPDQDADLATIVDLGNR</sequence>
<feature type="active site" evidence="3">
    <location>
        <position position="168"/>
    </location>
</feature>
<evidence type="ECO:0000256" key="2">
    <source>
        <dbReference type="ARBA" id="ARBA00023002"/>
    </source>
</evidence>
<dbReference type="InterPro" id="IPR015815">
    <property type="entry name" value="HIBADH-related"/>
</dbReference>
<keyword evidence="6" id="KW-1185">Reference proteome</keyword>
<organism evidence="5 6">
    <name type="scientific">Actinoplanes teichomyceticus</name>
    <dbReference type="NCBI Taxonomy" id="1867"/>
    <lineage>
        <taxon>Bacteria</taxon>
        <taxon>Bacillati</taxon>
        <taxon>Actinomycetota</taxon>
        <taxon>Actinomycetes</taxon>
        <taxon>Micromonosporales</taxon>
        <taxon>Micromonosporaceae</taxon>
        <taxon>Actinoplanes</taxon>
    </lineage>
</organism>
<dbReference type="InterPro" id="IPR036291">
    <property type="entry name" value="NAD(P)-bd_dom_sf"/>
</dbReference>
<dbReference type="InterPro" id="IPR008927">
    <property type="entry name" value="6-PGluconate_DH-like_C_sf"/>
</dbReference>
<evidence type="ECO:0000256" key="3">
    <source>
        <dbReference type="PIRSR" id="PIRSR000103-1"/>
    </source>
</evidence>
<dbReference type="EMBL" id="VIWY01000005">
    <property type="protein sequence ID" value="TWG12339.1"/>
    <property type="molecule type" value="Genomic_DNA"/>
</dbReference>
<gene>
    <name evidence="5" type="ORF">FHX34_105206</name>
</gene>
<dbReference type="InterPro" id="IPR006115">
    <property type="entry name" value="6PGDH_NADP-bd"/>
</dbReference>
<dbReference type="PANTHER" id="PTHR43580">
    <property type="entry name" value="OXIDOREDUCTASE GLYR1-RELATED"/>
    <property type="match status" value="1"/>
</dbReference>
<dbReference type="SUPFAM" id="SSF48179">
    <property type="entry name" value="6-phosphogluconate dehydrogenase C-terminal domain-like"/>
    <property type="match status" value="1"/>
</dbReference>
<dbReference type="GO" id="GO:0050661">
    <property type="term" value="F:NADP binding"/>
    <property type="evidence" value="ECO:0007669"/>
    <property type="project" value="InterPro"/>
</dbReference>
<reference evidence="5 6" key="1">
    <citation type="submission" date="2019-06" db="EMBL/GenBank/DDBJ databases">
        <title>Sequencing the genomes of 1000 actinobacteria strains.</title>
        <authorList>
            <person name="Klenk H.-P."/>
        </authorList>
    </citation>
    <scope>NUCLEOTIDE SEQUENCE [LARGE SCALE GENOMIC DNA]</scope>
    <source>
        <strain evidence="5 6">DSM 43866</strain>
    </source>
</reference>
<dbReference type="InterPro" id="IPR013328">
    <property type="entry name" value="6PGD_dom2"/>
</dbReference>
<dbReference type="SUPFAM" id="SSF51735">
    <property type="entry name" value="NAD(P)-binding Rossmann-fold domains"/>
    <property type="match status" value="1"/>
</dbReference>
<dbReference type="Gene3D" id="1.10.1040.10">
    <property type="entry name" value="N-(1-d-carboxylethyl)-l-norvaline Dehydrogenase, domain 2"/>
    <property type="match status" value="1"/>
</dbReference>
<dbReference type="InterPro" id="IPR051265">
    <property type="entry name" value="HIBADH-related_NP60_sf"/>
</dbReference>
<dbReference type="RefSeq" id="WP_164466029.1">
    <property type="nucleotide sequence ID" value="NZ_BOMX01000101.1"/>
</dbReference>
<dbReference type="Proteomes" id="UP000320239">
    <property type="component" value="Unassembled WGS sequence"/>
</dbReference>
<dbReference type="GO" id="GO:0016491">
    <property type="term" value="F:oxidoreductase activity"/>
    <property type="evidence" value="ECO:0007669"/>
    <property type="project" value="UniProtKB-KW"/>
</dbReference>
<evidence type="ECO:0000259" key="4">
    <source>
        <dbReference type="Pfam" id="PF03446"/>
    </source>
</evidence>
<dbReference type="PIRSF" id="PIRSF000103">
    <property type="entry name" value="HIBADH"/>
    <property type="match status" value="1"/>
</dbReference>
<proteinExistence type="inferred from homology"/>
<protein>
    <submittedName>
        <fullName evidence="5">3-hydroxyisobutyrate dehydrogenase</fullName>
    </submittedName>
</protein>
<name>A0A561VL39_ACTTI</name>
<evidence type="ECO:0000256" key="1">
    <source>
        <dbReference type="ARBA" id="ARBA00009080"/>
    </source>
</evidence>
<comment type="similarity">
    <text evidence="1">Belongs to the HIBADH-related family.</text>
</comment>
<evidence type="ECO:0000313" key="5">
    <source>
        <dbReference type="EMBL" id="TWG12339.1"/>
    </source>
</evidence>
<dbReference type="PANTHER" id="PTHR43580:SF2">
    <property type="entry name" value="CYTOKINE-LIKE NUCLEAR FACTOR N-PAC"/>
    <property type="match status" value="1"/>
</dbReference>
<comment type="caution">
    <text evidence="5">The sequence shown here is derived from an EMBL/GenBank/DDBJ whole genome shotgun (WGS) entry which is preliminary data.</text>
</comment>